<proteinExistence type="predicted"/>
<gene>
    <name evidence="2" type="ORF">EZI54_22870</name>
</gene>
<protein>
    <submittedName>
        <fullName evidence="2">DUF4123 domain-containing protein</fullName>
    </submittedName>
</protein>
<name>A0ABY1ZFD8_9GAMM</name>
<sequence length="287" mass="32431">MDAAKYISTLNQVAPPTHSPDRADFAVVDLAVDSKLLERIYGAMTHEPVQWRSLFEQTSWSTEWRHGPVLVDLRKASEFQKSLADQMTRHSIGLLLRSDWSMDELHAHFVHWIHDGLPVKGSLLRVQEPRKLGALLCVLGDTQRQALLNGASTWFWHDSHTWRTATPEKHEPLTHSSIPPGVSPDQLEAMAPYWLASEAQGCSEHYRESLAHHDAPEHWVLKRLLEGDQAGFKTSSHLERWLRLAILHGAGFHRRAPFAALLDEPQTTSNDRLSAMEGAVENQHAPV</sequence>
<dbReference type="Proteomes" id="UP000313645">
    <property type="component" value="Unassembled WGS sequence"/>
</dbReference>
<dbReference type="EMBL" id="SJDL01000072">
    <property type="protein sequence ID" value="TBW46945.1"/>
    <property type="molecule type" value="Genomic_DNA"/>
</dbReference>
<organism evidence="2 3">
    <name type="scientific">Marinobacter halodurans</name>
    <dbReference type="NCBI Taxonomy" id="2528979"/>
    <lineage>
        <taxon>Bacteria</taxon>
        <taxon>Pseudomonadati</taxon>
        <taxon>Pseudomonadota</taxon>
        <taxon>Gammaproteobacteria</taxon>
        <taxon>Pseudomonadales</taxon>
        <taxon>Marinobacteraceae</taxon>
        <taxon>Marinobacter</taxon>
    </lineage>
</organism>
<accession>A0ABY1ZFD8</accession>
<reference evidence="2 3" key="1">
    <citation type="submission" date="2019-02" db="EMBL/GenBank/DDBJ databases">
        <title>Marinobacter halodurans sp. nov., a marine bacterium isolated from sea tidal flat.</title>
        <authorList>
            <person name="Yoo Y."/>
            <person name="Lee D.W."/>
            <person name="Kim B.S."/>
            <person name="Kim J.-J."/>
        </authorList>
    </citation>
    <scope>NUCLEOTIDE SEQUENCE [LARGE SCALE GENOMIC DNA]</scope>
    <source>
        <strain evidence="2 3">YJ-S3-2</strain>
    </source>
</reference>
<evidence type="ECO:0000313" key="2">
    <source>
        <dbReference type="EMBL" id="TBW46945.1"/>
    </source>
</evidence>
<comment type="caution">
    <text evidence="2">The sequence shown here is derived from an EMBL/GenBank/DDBJ whole genome shotgun (WGS) entry which is preliminary data.</text>
</comment>
<dbReference type="InterPro" id="IPR025391">
    <property type="entry name" value="DUF4123"/>
</dbReference>
<dbReference type="Pfam" id="PF13503">
    <property type="entry name" value="DUF4123"/>
    <property type="match status" value="1"/>
</dbReference>
<evidence type="ECO:0000313" key="3">
    <source>
        <dbReference type="Proteomes" id="UP000313645"/>
    </source>
</evidence>
<feature type="domain" description="DUF4123" evidence="1">
    <location>
        <begin position="25"/>
        <end position="146"/>
    </location>
</feature>
<keyword evidence="3" id="KW-1185">Reference proteome</keyword>
<dbReference type="RefSeq" id="WP_131484182.1">
    <property type="nucleotide sequence ID" value="NZ_SJDL01000072.1"/>
</dbReference>
<evidence type="ECO:0000259" key="1">
    <source>
        <dbReference type="Pfam" id="PF13503"/>
    </source>
</evidence>